<dbReference type="InterPro" id="IPR006047">
    <property type="entry name" value="GH13_cat_dom"/>
</dbReference>
<dbReference type="SMART" id="SM00642">
    <property type="entry name" value="Aamy"/>
    <property type="match status" value="1"/>
</dbReference>
<dbReference type="OrthoDB" id="9805159at2"/>
<keyword evidence="2" id="KW-0326">Glycosidase</keyword>
<dbReference type="PANTHER" id="PTHR47786">
    <property type="entry name" value="ALPHA-1,4-GLUCAN:MALTOSE-1-PHOSPHATE MALTOSYLTRANSFERASE"/>
    <property type="match status" value="1"/>
</dbReference>
<name>A0A2D0NJX7_FLAN2</name>
<reference evidence="2 3" key="1">
    <citation type="submission" date="2017-10" db="EMBL/GenBank/DDBJ databases">
        <title>The draft genome sequence of Lewinella nigricans NBRC 102662.</title>
        <authorList>
            <person name="Wang K."/>
        </authorList>
    </citation>
    <scope>NUCLEOTIDE SEQUENCE [LARGE SCALE GENOMIC DNA]</scope>
    <source>
        <strain evidence="2 3">NBRC 102662</strain>
    </source>
</reference>
<dbReference type="AlphaFoldDB" id="A0A2D0NJX7"/>
<dbReference type="EMBL" id="PDUD01000003">
    <property type="protein sequence ID" value="PHN08043.1"/>
    <property type="molecule type" value="Genomic_DNA"/>
</dbReference>
<sequence>MDKQRYPALYEINTRVWLHKFDQPGLPARLPQIPDTYWDYLQEKGIEYVWMMGIWKTVGHDQILKYALEDGLQDAYRYALPDWSKKDVIGSPYAIDQYEPAAGIGSWEDLAGLRDKLHARGMRLILDFVPNHFHAESSLIADHPGVFLPGEETHLESDPATFYRHDGKIWAHGRDPYFPAWKDTIQVNYFDNRARDFMSDQLMKLGAVCDGVRCDMAMLMLNTVFESTWRHTTGFADRNTEFWDRTISRVKAKFPDFHFIAEAYWDLEWQLQQLGFDYTYDKRLLDRLHEGNVGSVRGHLFADPDFRDRSVRFLENHDEDRILSRVNTREAEAAAVITYTLPGMRFFHDGQWEGKRVRLPVQLGREPLEAACTCVQSEYLYQQQLTEWIRPVCKCTYAFYEKLLQYLQKPIFQKGTWEQIEVEEGQEQILAWKWQMKKEHLIVVVNYSNQTVPGRLSAFPDADKLKLSEPWRALSYPHSSLTLEVKLYPYEYRFIEYTAG</sequence>
<accession>A0A2D0NJX7</accession>
<dbReference type="RefSeq" id="WP_099148562.1">
    <property type="nucleotide sequence ID" value="NZ_PDUD01000003.1"/>
</dbReference>
<organism evidence="2 3">
    <name type="scientific">Flavilitoribacter nigricans (strain ATCC 23147 / DSM 23189 / NBRC 102662 / NCIMB 1420 / SS-2)</name>
    <name type="common">Lewinella nigricans</name>
    <dbReference type="NCBI Taxonomy" id="1122177"/>
    <lineage>
        <taxon>Bacteria</taxon>
        <taxon>Pseudomonadati</taxon>
        <taxon>Bacteroidota</taxon>
        <taxon>Saprospiria</taxon>
        <taxon>Saprospirales</taxon>
        <taxon>Lewinellaceae</taxon>
        <taxon>Flavilitoribacter</taxon>
    </lineage>
</organism>
<gene>
    <name evidence="2" type="ORF">CRP01_03240</name>
</gene>
<dbReference type="CDD" id="cd11347">
    <property type="entry name" value="AmyAc_1"/>
    <property type="match status" value="1"/>
</dbReference>
<dbReference type="SUPFAM" id="SSF51445">
    <property type="entry name" value="(Trans)glycosidases"/>
    <property type="match status" value="1"/>
</dbReference>
<dbReference type="GO" id="GO:0016798">
    <property type="term" value="F:hydrolase activity, acting on glycosyl bonds"/>
    <property type="evidence" value="ECO:0007669"/>
    <property type="project" value="UniProtKB-KW"/>
</dbReference>
<evidence type="ECO:0000259" key="1">
    <source>
        <dbReference type="SMART" id="SM00642"/>
    </source>
</evidence>
<dbReference type="Gene3D" id="3.20.20.80">
    <property type="entry name" value="Glycosidases"/>
    <property type="match status" value="1"/>
</dbReference>
<evidence type="ECO:0000313" key="2">
    <source>
        <dbReference type="EMBL" id="PHN08043.1"/>
    </source>
</evidence>
<proteinExistence type="predicted"/>
<keyword evidence="2" id="KW-0378">Hydrolase</keyword>
<dbReference type="Pfam" id="PF00128">
    <property type="entry name" value="Alpha-amylase"/>
    <property type="match status" value="1"/>
</dbReference>
<evidence type="ECO:0000313" key="3">
    <source>
        <dbReference type="Proteomes" id="UP000223913"/>
    </source>
</evidence>
<feature type="domain" description="Glycosyl hydrolase family 13 catalytic" evidence="1">
    <location>
        <begin position="4"/>
        <end position="369"/>
    </location>
</feature>
<dbReference type="Proteomes" id="UP000223913">
    <property type="component" value="Unassembled WGS sequence"/>
</dbReference>
<keyword evidence="3" id="KW-1185">Reference proteome</keyword>
<protein>
    <submittedName>
        <fullName evidence="2">Glycosidase</fullName>
    </submittedName>
</protein>
<dbReference type="InterPro" id="IPR017853">
    <property type="entry name" value="GH"/>
</dbReference>
<dbReference type="PANTHER" id="PTHR47786:SF2">
    <property type="entry name" value="GLYCOSYL HYDROLASE FAMILY 13 CATALYTIC DOMAIN-CONTAINING PROTEIN"/>
    <property type="match status" value="1"/>
</dbReference>
<dbReference type="GO" id="GO:0005975">
    <property type="term" value="P:carbohydrate metabolic process"/>
    <property type="evidence" value="ECO:0007669"/>
    <property type="project" value="InterPro"/>
</dbReference>
<comment type="caution">
    <text evidence="2">The sequence shown here is derived from an EMBL/GenBank/DDBJ whole genome shotgun (WGS) entry which is preliminary data.</text>
</comment>